<dbReference type="EMBL" id="MU826826">
    <property type="protein sequence ID" value="KAJ7375312.1"/>
    <property type="molecule type" value="Genomic_DNA"/>
</dbReference>
<accession>A0A9X0CTB4</accession>
<protein>
    <submittedName>
        <fullName evidence="1">Uncharacterized protein</fullName>
    </submittedName>
</protein>
<gene>
    <name evidence="1" type="ORF">OS493_002060</name>
</gene>
<keyword evidence="2" id="KW-1185">Reference proteome</keyword>
<sequence length="338" mass="37974">MSFYVTLPSHANKNEFPSNQANSSKIRLPHPLHLPGSGWQVGLSSISLPDSKVNIYHLVDKNEYIVGMEWMKYEGGSTTLLNGSAVIMVDDVHGLDSVIDGVSFMKAVISALEQKRIFDEIGPVFGSKFVTDDGKHMYVKFRWEGENLLMDNNHVYCGGVSLSPDLIIHKGLAMKMGWLKKNSDGKFALGPNLQQEFINDVVPDLKNTKYDVQDLNGDPVFWFVVTNHLVLSVTCNWRFVNLNNAFRAVVGNPTRTLHVYSDVGGSNIVGNQVTDLLREVQYQRKGKGTVYFEPLHIQYLPVRNEYIETIESQVAETDGNLVNFGEGHTIITLHFKRE</sequence>
<organism evidence="1 2">
    <name type="scientific">Desmophyllum pertusum</name>
    <dbReference type="NCBI Taxonomy" id="174260"/>
    <lineage>
        <taxon>Eukaryota</taxon>
        <taxon>Metazoa</taxon>
        <taxon>Cnidaria</taxon>
        <taxon>Anthozoa</taxon>
        <taxon>Hexacorallia</taxon>
        <taxon>Scleractinia</taxon>
        <taxon>Caryophylliina</taxon>
        <taxon>Caryophylliidae</taxon>
        <taxon>Desmophyllum</taxon>
    </lineage>
</organism>
<comment type="caution">
    <text evidence="1">The sequence shown here is derived from an EMBL/GenBank/DDBJ whole genome shotgun (WGS) entry which is preliminary data.</text>
</comment>
<dbReference type="Proteomes" id="UP001163046">
    <property type="component" value="Unassembled WGS sequence"/>
</dbReference>
<evidence type="ECO:0000313" key="1">
    <source>
        <dbReference type="EMBL" id="KAJ7375312.1"/>
    </source>
</evidence>
<dbReference type="AlphaFoldDB" id="A0A9X0CTB4"/>
<evidence type="ECO:0000313" key="2">
    <source>
        <dbReference type="Proteomes" id="UP001163046"/>
    </source>
</evidence>
<dbReference type="OrthoDB" id="5977683at2759"/>
<name>A0A9X0CTB4_9CNID</name>
<proteinExistence type="predicted"/>
<reference evidence="1" key="1">
    <citation type="submission" date="2023-01" db="EMBL/GenBank/DDBJ databases">
        <title>Genome assembly of the deep-sea coral Lophelia pertusa.</title>
        <authorList>
            <person name="Herrera S."/>
            <person name="Cordes E."/>
        </authorList>
    </citation>
    <scope>NUCLEOTIDE SEQUENCE</scope>
    <source>
        <strain evidence="1">USNM1676648</strain>
        <tissue evidence="1">Polyp</tissue>
    </source>
</reference>